<gene>
    <name evidence="18" type="ORF">DD238_005501</name>
</gene>
<evidence type="ECO:0000256" key="2">
    <source>
        <dbReference type="ARBA" id="ARBA00005641"/>
    </source>
</evidence>
<organism evidence="18 19">
    <name type="scientific">Peronospora effusa</name>
    <dbReference type="NCBI Taxonomy" id="542832"/>
    <lineage>
        <taxon>Eukaryota</taxon>
        <taxon>Sar</taxon>
        <taxon>Stramenopiles</taxon>
        <taxon>Oomycota</taxon>
        <taxon>Peronosporomycetes</taxon>
        <taxon>Peronosporales</taxon>
        <taxon>Peronosporaceae</taxon>
        <taxon>Peronospora</taxon>
    </lineage>
</organism>
<evidence type="ECO:0000313" key="19">
    <source>
        <dbReference type="Proteomes" id="UP000282087"/>
    </source>
</evidence>
<keyword evidence="8" id="KW-0472">Membrane</keyword>
<comment type="subcellular location">
    <subcellularLocation>
        <location evidence="1">Cell membrane</location>
        <topology evidence="1">Single-pass type II membrane protein</topology>
    </subcellularLocation>
</comment>
<evidence type="ECO:0000256" key="4">
    <source>
        <dbReference type="ARBA" id="ARBA00022692"/>
    </source>
</evidence>
<dbReference type="PANTHER" id="PTHR31297">
    <property type="entry name" value="GLUCAN ENDO-1,6-BETA-GLUCOSIDASE B"/>
    <property type="match status" value="1"/>
</dbReference>
<keyword evidence="19" id="KW-1185">Reference proteome</keyword>
<dbReference type="GO" id="GO:0005886">
    <property type="term" value="C:plasma membrane"/>
    <property type="evidence" value="ECO:0007669"/>
    <property type="project" value="UniProtKB-SubCell"/>
</dbReference>
<dbReference type="InterPro" id="IPR001547">
    <property type="entry name" value="Glyco_hydro_5"/>
</dbReference>
<accession>A0A3M6VGG2</accession>
<dbReference type="InterPro" id="IPR050386">
    <property type="entry name" value="Glycosyl_hydrolase_5"/>
</dbReference>
<dbReference type="VEuPathDB" id="FungiDB:DD237_005645"/>
<reference evidence="18 19" key="1">
    <citation type="submission" date="2018-06" db="EMBL/GenBank/DDBJ databases">
        <title>Comparative genomics of downy mildews reveals potential adaptations to biotrophy.</title>
        <authorList>
            <person name="Fletcher K."/>
            <person name="Klosterman S.J."/>
            <person name="Derevnina L."/>
            <person name="Martin F."/>
            <person name="Koike S."/>
            <person name="Reyes Chin-Wo S."/>
            <person name="Mou B."/>
            <person name="Michelmore R."/>
        </authorList>
    </citation>
    <scope>NUCLEOTIDE SEQUENCE [LARGE SCALE GENOMIC DNA]</scope>
    <source>
        <strain evidence="18 19">R14</strain>
    </source>
</reference>
<evidence type="ECO:0000256" key="1">
    <source>
        <dbReference type="ARBA" id="ARBA00004401"/>
    </source>
</evidence>
<keyword evidence="4" id="KW-0812">Transmembrane</keyword>
<evidence type="ECO:0000256" key="11">
    <source>
        <dbReference type="ARBA" id="ARBA00023316"/>
    </source>
</evidence>
<keyword evidence="3" id="KW-1003">Cell membrane</keyword>
<evidence type="ECO:0000313" key="18">
    <source>
        <dbReference type="EMBL" id="RMX65477.1"/>
    </source>
</evidence>
<evidence type="ECO:0000256" key="13">
    <source>
        <dbReference type="ARBA" id="ARBA00037126"/>
    </source>
</evidence>
<dbReference type="GO" id="GO:0009251">
    <property type="term" value="P:glucan catabolic process"/>
    <property type="evidence" value="ECO:0007669"/>
    <property type="project" value="TreeGrafter"/>
</dbReference>
<evidence type="ECO:0000256" key="6">
    <source>
        <dbReference type="ARBA" id="ARBA00022968"/>
    </source>
</evidence>
<evidence type="ECO:0000256" key="16">
    <source>
        <dbReference type="RuleBase" id="RU361153"/>
    </source>
</evidence>
<keyword evidence="7" id="KW-1133">Transmembrane helix</keyword>
<dbReference type="STRING" id="542832.A0A3M6VGG2"/>
<evidence type="ECO:0000256" key="7">
    <source>
        <dbReference type="ARBA" id="ARBA00022989"/>
    </source>
</evidence>
<protein>
    <recommendedName>
        <fullName evidence="14">glucan 1,3-beta-glucosidase</fullName>
        <ecNumber evidence="14">3.2.1.58</ecNumber>
    </recommendedName>
    <alternativeName>
        <fullName evidence="15">Exo-1,3-beta-glucanase D</fullName>
    </alternativeName>
</protein>
<evidence type="ECO:0000256" key="9">
    <source>
        <dbReference type="ARBA" id="ARBA00023180"/>
    </source>
</evidence>
<dbReference type="Gene3D" id="3.20.20.80">
    <property type="entry name" value="Glycosidases"/>
    <property type="match status" value="1"/>
</dbReference>
<evidence type="ECO:0000256" key="3">
    <source>
        <dbReference type="ARBA" id="ARBA00022475"/>
    </source>
</evidence>
<name>A0A3M6VGG2_9STRA</name>
<comment type="similarity">
    <text evidence="2 16">Belongs to the glycosyl hydrolase 5 (cellulase A) family.</text>
</comment>
<keyword evidence="11" id="KW-0961">Cell wall biogenesis/degradation</keyword>
<dbReference type="GO" id="GO:0005576">
    <property type="term" value="C:extracellular region"/>
    <property type="evidence" value="ECO:0007669"/>
    <property type="project" value="TreeGrafter"/>
</dbReference>
<dbReference type="PROSITE" id="PS00659">
    <property type="entry name" value="GLYCOSYL_HYDROL_F5"/>
    <property type="match status" value="1"/>
</dbReference>
<evidence type="ECO:0000256" key="8">
    <source>
        <dbReference type="ARBA" id="ARBA00023136"/>
    </source>
</evidence>
<dbReference type="Proteomes" id="UP000282087">
    <property type="component" value="Unassembled WGS sequence"/>
</dbReference>
<dbReference type="GO" id="GO:0071555">
    <property type="term" value="P:cell wall organization"/>
    <property type="evidence" value="ECO:0007669"/>
    <property type="project" value="UniProtKB-KW"/>
</dbReference>
<evidence type="ECO:0000256" key="10">
    <source>
        <dbReference type="ARBA" id="ARBA00023295"/>
    </source>
</evidence>
<dbReference type="Pfam" id="PF00150">
    <property type="entry name" value="Cellulase"/>
    <property type="match status" value="1"/>
</dbReference>
<comment type="function">
    <text evidence="13">Glucosidase involved in the degradation of cellulosic biomass. Active on lichenan.</text>
</comment>
<sequence>MSTEYTHVQAKIRDGVVKSRGVNLGGWLVAEHWMTANAAFWQGIESRFANSGEYTAITKATSLSSIHSKLSDHHATFISESDIEQIAAAGLNTVRVPVGFWILGYDNHDPANQREWEAYTRGTIVHLDRLIRSWAKKHNVAVLVSLHAAKGSQNGADHSSPSSPGHTFWSQYSENVANTIEVARFLADRYLHDEAFLGIGLLNEPNGGTDEKVLYQYYMDAYRAVRLTGSDCVLSVMPMLQKQSPDEMVGFMTMPEFSNVWVEWHPYFIWGFEHTSDEQLVNVAIQRDYKERVAKWNERPKHNRLFIGEWSLATSSNIRHNNPDLFYQFAIEQLKVHEQAEGGWTLWTWKATGDATSDVEAWSLQKLLADDRIGNILRMSS</sequence>
<evidence type="ECO:0000259" key="17">
    <source>
        <dbReference type="Pfam" id="PF00150"/>
    </source>
</evidence>
<feature type="domain" description="Glycoside hydrolase family 5" evidence="17">
    <location>
        <begin position="76"/>
        <end position="351"/>
    </location>
</feature>
<evidence type="ECO:0000256" key="12">
    <source>
        <dbReference type="ARBA" id="ARBA00036824"/>
    </source>
</evidence>
<dbReference type="GO" id="GO:0009986">
    <property type="term" value="C:cell surface"/>
    <property type="evidence" value="ECO:0007669"/>
    <property type="project" value="TreeGrafter"/>
</dbReference>
<comment type="catalytic activity">
    <reaction evidence="12">
        <text>Successive hydrolysis of beta-D-glucose units from the non-reducing ends of (1-&gt;3)-beta-D-glucans, releasing alpha-glucose.</text>
        <dbReference type="EC" id="3.2.1.58"/>
    </reaction>
</comment>
<evidence type="ECO:0000256" key="5">
    <source>
        <dbReference type="ARBA" id="ARBA00022801"/>
    </source>
</evidence>
<dbReference type="InterPro" id="IPR018087">
    <property type="entry name" value="Glyco_hydro_5_CS"/>
</dbReference>
<dbReference type="GO" id="GO:0004338">
    <property type="term" value="F:glucan exo-1,3-beta-glucosidase activity"/>
    <property type="evidence" value="ECO:0007669"/>
    <property type="project" value="UniProtKB-EC"/>
</dbReference>
<keyword evidence="9" id="KW-0325">Glycoprotein</keyword>
<comment type="caution">
    <text evidence="18">The sequence shown here is derived from an EMBL/GenBank/DDBJ whole genome shotgun (WGS) entry which is preliminary data.</text>
</comment>
<evidence type="ECO:0000256" key="15">
    <source>
        <dbReference type="ARBA" id="ARBA00041260"/>
    </source>
</evidence>
<keyword evidence="5 16" id="KW-0378">Hydrolase</keyword>
<dbReference type="EMBL" id="QLLG01000246">
    <property type="protein sequence ID" value="RMX65477.1"/>
    <property type="molecule type" value="Genomic_DNA"/>
</dbReference>
<proteinExistence type="inferred from homology"/>
<dbReference type="InterPro" id="IPR017853">
    <property type="entry name" value="GH"/>
</dbReference>
<dbReference type="SUPFAM" id="SSF51445">
    <property type="entry name" value="(Trans)glycosidases"/>
    <property type="match status" value="1"/>
</dbReference>
<dbReference type="FunFam" id="3.20.20.80:FF:000113">
    <property type="entry name" value="Glucan 1,3-beta-glucosidase"/>
    <property type="match status" value="1"/>
</dbReference>
<keyword evidence="6" id="KW-0735">Signal-anchor</keyword>
<keyword evidence="10 16" id="KW-0326">Glycosidase</keyword>
<dbReference type="AlphaFoldDB" id="A0A3M6VGG2"/>
<dbReference type="PANTHER" id="PTHR31297:SF34">
    <property type="entry name" value="GLUCAN 1,3-BETA-GLUCOSIDASE 2"/>
    <property type="match status" value="1"/>
</dbReference>
<evidence type="ECO:0000256" key="14">
    <source>
        <dbReference type="ARBA" id="ARBA00038929"/>
    </source>
</evidence>
<dbReference type="EC" id="3.2.1.58" evidence="14"/>